<dbReference type="GO" id="GO:0004356">
    <property type="term" value="F:glutamine synthetase activity"/>
    <property type="evidence" value="ECO:0007669"/>
    <property type="project" value="InterPro"/>
</dbReference>
<keyword evidence="4" id="KW-0067">ATP-binding</keyword>
<dbReference type="Proteomes" id="UP000451565">
    <property type="component" value="Unassembled WGS sequence"/>
</dbReference>
<dbReference type="OrthoDB" id="9807095at2"/>
<dbReference type="Gene3D" id="3.30.590.10">
    <property type="entry name" value="Glutamine synthetase/guanido kinase, catalytic domain"/>
    <property type="match status" value="1"/>
</dbReference>
<keyword evidence="3" id="KW-0547">Nucleotide-binding</keyword>
<dbReference type="PANTHER" id="PTHR43785">
    <property type="entry name" value="GAMMA-GLUTAMYLPUTRESCINE SYNTHETASE"/>
    <property type="match status" value="1"/>
</dbReference>
<dbReference type="FunFam" id="3.30.590.10:FF:000005">
    <property type="entry name" value="Probable glutamine synthetase"/>
    <property type="match status" value="1"/>
</dbReference>
<dbReference type="Gene3D" id="3.10.20.70">
    <property type="entry name" value="Glutamine synthetase, N-terminal domain"/>
    <property type="match status" value="1"/>
</dbReference>
<keyword evidence="9" id="KW-1185">Reference proteome</keyword>
<protein>
    <submittedName>
        <fullName evidence="8">Glutamine synthetase</fullName>
    </submittedName>
</protein>
<accession>A0A843YS42</accession>
<proteinExistence type="inferred from homology"/>
<dbReference type="Pfam" id="PF00120">
    <property type="entry name" value="Gln-synt_C"/>
    <property type="match status" value="1"/>
</dbReference>
<sequence>MNSNNAIAFSKDQLAYEPYARFMVTDIDGVCRGKHLSGEKIASMLEGGGTIASAVFGWDIQDQLYDNVSFTGFHTGLPDIGLVLDPTTARRLPWDNNCWLILGEHTRIDGSALPICPRQLLKQVLAKADAMGYSAQVGTEFEWFVLSETEQSVRAKSYRNLQTATQGLTNYSPFRINAQQEFVHDLFTNLNAIDVPLEAIHTEAGPGNFEAAIRYGDALKTADRAVLFKESVREIGRRHGLLNTFMAKYSEAYAGCGQHLHQSLWRDGQNCFYDEQGEHRMSETMRHFIAGQLYCLPHLLPMVAPFINSYKRLVGNNLAPVKPTWAVDNRNASLRVIPGSSNAMRIETRTPGADANPYLAIAVALASGLYGIEHKLALEQPPVSGANHGAEQVEHLPRTLAEATAAMDRSPLARALFGEEFVRHFVETRQWEIARFNQSVTDWELERYLELA</sequence>
<dbReference type="InterPro" id="IPR014746">
    <property type="entry name" value="Gln_synth/guanido_kin_cat_dom"/>
</dbReference>
<evidence type="ECO:0000256" key="6">
    <source>
        <dbReference type="RuleBase" id="RU000384"/>
    </source>
</evidence>
<comment type="similarity">
    <text evidence="1 5 6">Belongs to the glutamine synthetase family.</text>
</comment>
<organism evidence="8 9">
    <name type="scientific">Glaciimonas soli</name>
    <dbReference type="NCBI Taxonomy" id="2590999"/>
    <lineage>
        <taxon>Bacteria</taxon>
        <taxon>Pseudomonadati</taxon>
        <taxon>Pseudomonadota</taxon>
        <taxon>Betaproteobacteria</taxon>
        <taxon>Burkholderiales</taxon>
        <taxon>Oxalobacteraceae</taxon>
        <taxon>Glaciimonas</taxon>
    </lineage>
</organism>
<dbReference type="GO" id="GO:0042402">
    <property type="term" value="P:biogenic amine catabolic process"/>
    <property type="evidence" value="ECO:0007669"/>
    <property type="project" value="UniProtKB-ARBA"/>
</dbReference>
<keyword evidence="2" id="KW-0436">Ligase</keyword>
<dbReference type="PANTHER" id="PTHR43785:SF12">
    <property type="entry name" value="TYPE-1 GLUTAMINE SYNTHETASE 2"/>
    <property type="match status" value="1"/>
</dbReference>
<dbReference type="EMBL" id="WINI01000007">
    <property type="protein sequence ID" value="MQR01950.1"/>
    <property type="molecule type" value="Genomic_DNA"/>
</dbReference>
<evidence type="ECO:0000313" key="9">
    <source>
        <dbReference type="Proteomes" id="UP000451565"/>
    </source>
</evidence>
<reference evidence="8 9" key="1">
    <citation type="submission" date="2019-10" db="EMBL/GenBank/DDBJ databases">
        <title>Glaciimonas soli sp. nov., a psychrophilic bacterium isolated from the forest soil of a high elevation mountain in Taiwan.</title>
        <authorList>
            <person name="Wang L.-T."/>
            <person name="Shieh W.Y."/>
        </authorList>
    </citation>
    <scope>NUCLEOTIDE SEQUENCE [LARGE SCALE GENOMIC DNA]</scope>
    <source>
        <strain evidence="8 9">GS1</strain>
    </source>
</reference>
<dbReference type="GO" id="GO:0006576">
    <property type="term" value="P:biogenic amine metabolic process"/>
    <property type="evidence" value="ECO:0007669"/>
    <property type="project" value="UniProtKB-ARBA"/>
</dbReference>
<evidence type="ECO:0000256" key="5">
    <source>
        <dbReference type="PROSITE-ProRule" id="PRU01331"/>
    </source>
</evidence>
<gene>
    <name evidence="8" type="ORF">GEV47_14825</name>
</gene>
<comment type="caution">
    <text evidence="8">The sequence shown here is derived from an EMBL/GenBank/DDBJ whole genome shotgun (WGS) entry which is preliminary data.</text>
</comment>
<evidence type="ECO:0000313" key="8">
    <source>
        <dbReference type="EMBL" id="MQR01950.1"/>
    </source>
</evidence>
<evidence type="ECO:0000256" key="2">
    <source>
        <dbReference type="ARBA" id="ARBA00022598"/>
    </source>
</evidence>
<dbReference type="InterPro" id="IPR036651">
    <property type="entry name" value="Gln_synt_N_sf"/>
</dbReference>
<evidence type="ECO:0000256" key="4">
    <source>
        <dbReference type="ARBA" id="ARBA00022840"/>
    </source>
</evidence>
<dbReference type="PROSITE" id="PS51987">
    <property type="entry name" value="GS_CATALYTIC"/>
    <property type="match status" value="1"/>
</dbReference>
<dbReference type="SUPFAM" id="SSF54368">
    <property type="entry name" value="Glutamine synthetase, N-terminal domain"/>
    <property type="match status" value="1"/>
</dbReference>
<feature type="domain" description="GS catalytic" evidence="7">
    <location>
        <begin position="117"/>
        <end position="452"/>
    </location>
</feature>
<evidence type="ECO:0000259" key="7">
    <source>
        <dbReference type="PROSITE" id="PS51987"/>
    </source>
</evidence>
<dbReference type="AlphaFoldDB" id="A0A843YS42"/>
<dbReference type="GO" id="GO:0006542">
    <property type="term" value="P:glutamine biosynthetic process"/>
    <property type="evidence" value="ECO:0007669"/>
    <property type="project" value="InterPro"/>
</dbReference>
<dbReference type="SMART" id="SM01230">
    <property type="entry name" value="Gln-synt_C"/>
    <property type="match status" value="1"/>
</dbReference>
<dbReference type="GO" id="GO:0005524">
    <property type="term" value="F:ATP binding"/>
    <property type="evidence" value="ECO:0007669"/>
    <property type="project" value="UniProtKB-KW"/>
</dbReference>
<dbReference type="InterPro" id="IPR008146">
    <property type="entry name" value="Gln_synth_cat_dom"/>
</dbReference>
<dbReference type="SUPFAM" id="SSF55931">
    <property type="entry name" value="Glutamine synthetase/guanido kinase"/>
    <property type="match status" value="1"/>
</dbReference>
<dbReference type="RefSeq" id="WP_153235522.1">
    <property type="nucleotide sequence ID" value="NZ_WINI01000007.1"/>
</dbReference>
<evidence type="ECO:0000256" key="1">
    <source>
        <dbReference type="ARBA" id="ARBA00009897"/>
    </source>
</evidence>
<evidence type="ECO:0000256" key="3">
    <source>
        <dbReference type="ARBA" id="ARBA00022741"/>
    </source>
</evidence>
<name>A0A843YS42_9BURK</name>